<dbReference type="Pfam" id="PF00728">
    <property type="entry name" value="Glyco_hydro_20"/>
    <property type="match status" value="1"/>
</dbReference>
<organism evidence="10 11">
    <name type="scientific">Flavobacterium succinicans</name>
    <dbReference type="NCBI Taxonomy" id="29536"/>
    <lineage>
        <taxon>Bacteria</taxon>
        <taxon>Pseudomonadati</taxon>
        <taxon>Bacteroidota</taxon>
        <taxon>Flavobacteriia</taxon>
        <taxon>Flavobacteriales</taxon>
        <taxon>Flavobacteriaceae</taxon>
        <taxon>Flavobacterium</taxon>
    </lineage>
</organism>
<feature type="domain" description="Glycoside hydrolase family 20 catalytic" evidence="7">
    <location>
        <begin position="154"/>
        <end position="497"/>
    </location>
</feature>
<evidence type="ECO:0000256" key="6">
    <source>
        <dbReference type="PIRSR" id="PIRSR625705-1"/>
    </source>
</evidence>
<dbReference type="RefSeq" id="WP_024980920.1">
    <property type="nucleotide sequence ID" value="NZ_CBCRUM010000002.1"/>
</dbReference>
<keyword evidence="4" id="KW-0378">Hydrolase</keyword>
<dbReference type="GO" id="GO:0005975">
    <property type="term" value="P:carbohydrate metabolic process"/>
    <property type="evidence" value="ECO:0007669"/>
    <property type="project" value="InterPro"/>
</dbReference>
<dbReference type="InterPro" id="IPR008979">
    <property type="entry name" value="Galactose-bd-like_sf"/>
</dbReference>
<dbReference type="Pfam" id="PF02838">
    <property type="entry name" value="Glyco_hydro_20b"/>
    <property type="match status" value="1"/>
</dbReference>
<dbReference type="EC" id="3.2.1.52" evidence="3"/>
<dbReference type="GO" id="GO:0030203">
    <property type="term" value="P:glycosaminoglycan metabolic process"/>
    <property type="evidence" value="ECO:0007669"/>
    <property type="project" value="TreeGrafter"/>
</dbReference>
<feature type="domain" description="GH29D-like beta-sandwich" evidence="9">
    <location>
        <begin position="530"/>
        <end position="589"/>
    </location>
</feature>
<comment type="catalytic activity">
    <reaction evidence="1">
        <text>Hydrolysis of terminal non-reducing N-acetyl-D-hexosamine residues in N-acetyl-beta-D-hexosaminides.</text>
        <dbReference type="EC" id="3.2.1.52"/>
    </reaction>
</comment>
<dbReference type="SUPFAM" id="SSF55545">
    <property type="entry name" value="beta-N-acetylhexosaminidase-like domain"/>
    <property type="match status" value="1"/>
</dbReference>
<evidence type="ECO:0000256" key="3">
    <source>
        <dbReference type="ARBA" id="ARBA00012663"/>
    </source>
</evidence>
<dbReference type="InterPro" id="IPR015882">
    <property type="entry name" value="HEX_bac_N"/>
</dbReference>
<dbReference type="InterPro" id="IPR015883">
    <property type="entry name" value="Glyco_hydro_20_cat"/>
</dbReference>
<accession>A0A1I4UPW5</accession>
<dbReference type="InterPro" id="IPR029018">
    <property type="entry name" value="Hex-like_dom2"/>
</dbReference>
<proteinExistence type="inferred from homology"/>
<dbReference type="SUPFAM" id="SSF51445">
    <property type="entry name" value="(Trans)glycosidases"/>
    <property type="match status" value="1"/>
</dbReference>
<evidence type="ECO:0000256" key="4">
    <source>
        <dbReference type="ARBA" id="ARBA00022801"/>
    </source>
</evidence>
<dbReference type="InterPro" id="IPR059177">
    <property type="entry name" value="GH29D-like_dom"/>
</dbReference>
<gene>
    <name evidence="10" type="ORF">SAMN05444143_103259</name>
</gene>
<evidence type="ECO:0000256" key="1">
    <source>
        <dbReference type="ARBA" id="ARBA00001231"/>
    </source>
</evidence>
<dbReference type="PRINTS" id="PR00738">
    <property type="entry name" value="GLHYDRLASE20"/>
</dbReference>
<feature type="active site" description="Proton donor" evidence="6">
    <location>
        <position position="326"/>
    </location>
</feature>
<evidence type="ECO:0000256" key="5">
    <source>
        <dbReference type="ARBA" id="ARBA00023295"/>
    </source>
</evidence>
<dbReference type="GO" id="GO:0016020">
    <property type="term" value="C:membrane"/>
    <property type="evidence" value="ECO:0007669"/>
    <property type="project" value="TreeGrafter"/>
</dbReference>
<dbReference type="InterPro" id="IPR025705">
    <property type="entry name" value="Beta_hexosaminidase_sua/sub"/>
</dbReference>
<evidence type="ECO:0000313" key="10">
    <source>
        <dbReference type="EMBL" id="SFM90770.1"/>
    </source>
</evidence>
<keyword evidence="5" id="KW-0326">Glycosidase</keyword>
<dbReference type="Gene3D" id="3.20.20.80">
    <property type="entry name" value="Glycosidases"/>
    <property type="match status" value="1"/>
</dbReference>
<protein>
    <recommendedName>
        <fullName evidence="3">beta-N-acetylhexosaminidase</fullName>
        <ecNumber evidence="3">3.2.1.52</ecNumber>
    </recommendedName>
</protein>
<feature type="domain" description="Beta-hexosaminidase bacterial type N-terminal" evidence="8">
    <location>
        <begin position="24"/>
        <end position="150"/>
    </location>
</feature>
<dbReference type="SUPFAM" id="SSF49785">
    <property type="entry name" value="Galactose-binding domain-like"/>
    <property type="match status" value="1"/>
</dbReference>
<name>A0A1I4UPW5_9FLAO</name>
<evidence type="ECO:0000313" key="11">
    <source>
        <dbReference type="Proteomes" id="UP000182961"/>
    </source>
</evidence>
<dbReference type="CDD" id="cd06563">
    <property type="entry name" value="GH20_chitobiase-like"/>
    <property type="match status" value="1"/>
</dbReference>
<dbReference type="Pfam" id="PF13290">
    <property type="entry name" value="CHB_HEX_C_1"/>
    <property type="match status" value="1"/>
</dbReference>
<dbReference type="EMBL" id="FOUT01000003">
    <property type="protein sequence ID" value="SFM90770.1"/>
    <property type="molecule type" value="Genomic_DNA"/>
</dbReference>
<comment type="similarity">
    <text evidence="2">Belongs to the glycosyl hydrolase 20 family.</text>
</comment>
<sequence>MKILSFIVVFFIGSITISVAQNLDLIPQPKKLNFKNNGKVLTLPEEFVFVLDKQLRFNAPFIASNFIKQTHKSPKIFFDHTVEKPTVEINIKQWMRIPKEGYHLKITQKKIVIEGKTTEGVLNGYQTFLQILSSKEIEKGALPLVTIKDYPTLEWRGMMLDVSRQFFDKEKVKQYIDWLAAHKINIFHWHLTDDNGWRLEIKSMPNLTTKGAWRGPGEVLLPSYGSGNKRYGGFYTQEDIKEVVKFAKERGVSILPEIEIPGHSRAVIGSYPEMGCKTTEQSKSIQGEINNVWCVGREENYVVLEGIINEMIDLFPFEYIHVAGDEVNTSTWNHCSKCKTLMQQQGFTDAFQLQNYFFKRVESIIEKKNKKVIGWNEILKGGKLSKNTVIAAWQGVNHGIEAVKRGHKTIMIPGQFTYFDMAQSESERGHRWAGLINTKKVYSLNPVPSEGLTRKEKKLIIGIQGALWSEYLDRPERFIEYQSFPRITALAEIAWSQNKQNNWDDFYHRLTHSHFNRLENMGIAFRDFPPAAYYSNGQITVELPYSNATVRYTNDGTDPTFISQIYEKPIPTKSFEEYKFKTFFGKESQSPAINAKLPAIASWKSFMAEKKIISKNVTSVIDRNGIWKVYFTTKNENANNGSCRRISLYENNVMIFNQTSKNDLNKQPSYKIEIPNYKSSHEYRLELEFENTEGSNAEAEVYLEHSKYIEPLVQASSSLSEKSNFKLENLEDYNPESYFRSSRPCEKGDWILYTFQNPISATKIEVSTGIPNHPRFIVNEGYVEYTYDGISFERGSDFEYGQAFIYPKQAVVGVKIVISGTNNEPTVAIQDLKIKP</sequence>
<evidence type="ECO:0000256" key="2">
    <source>
        <dbReference type="ARBA" id="ARBA00006285"/>
    </source>
</evidence>
<dbReference type="PANTHER" id="PTHR22600:SF57">
    <property type="entry name" value="BETA-N-ACETYLHEXOSAMINIDASE"/>
    <property type="match status" value="1"/>
</dbReference>
<dbReference type="InterPro" id="IPR017853">
    <property type="entry name" value="GH"/>
</dbReference>
<dbReference type="AlphaFoldDB" id="A0A1I4UPW5"/>
<evidence type="ECO:0000259" key="7">
    <source>
        <dbReference type="Pfam" id="PF00728"/>
    </source>
</evidence>
<dbReference type="Proteomes" id="UP000182961">
    <property type="component" value="Unassembled WGS sequence"/>
</dbReference>
<dbReference type="eggNOG" id="COG3525">
    <property type="taxonomic scope" value="Bacteria"/>
</dbReference>
<evidence type="ECO:0000259" key="9">
    <source>
        <dbReference type="Pfam" id="PF13290"/>
    </source>
</evidence>
<dbReference type="Gene3D" id="3.30.379.10">
    <property type="entry name" value="Chitobiase/beta-hexosaminidase domain 2-like"/>
    <property type="match status" value="1"/>
</dbReference>
<evidence type="ECO:0000259" key="8">
    <source>
        <dbReference type="Pfam" id="PF02838"/>
    </source>
</evidence>
<dbReference type="GO" id="GO:0004563">
    <property type="term" value="F:beta-N-acetylhexosaminidase activity"/>
    <property type="evidence" value="ECO:0007669"/>
    <property type="project" value="UniProtKB-EC"/>
</dbReference>
<dbReference type="PANTHER" id="PTHR22600">
    <property type="entry name" value="BETA-HEXOSAMINIDASE"/>
    <property type="match status" value="1"/>
</dbReference>
<keyword evidence="11" id="KW-1185">Reference proteome</keyword>
<reference evidence="11" key="1">
    <citation type="submission" date="2016-10" db="EMBL/GenBank/DDBJ databases">
        <authorList>
            <person name="Varghese N."/>
            <person name="Submissions S."/>
        </authorList>
    </citation>
    <scope>NUCLEOTIDE SEQUENCE [LARGE SCALE GENOMIC DNA]</scope>
    <source>
        <strain evidence="11">DSM 4002</strain>
    </source>
</reference>